<evidence type="ECO:0000313" key="9">
    <source>
        <dbReference type="Proteomes" id="UP000229498"/>
    </source>
</evidence>
<evidence type="ECO:0000313" key="8">
    <source>
        <dbReference type="EMBL" id="PJK28361.1"/>
    </source>
</evidence>
<dbReference type="Pfam" id="PF02899">
    <property type="entry name" value="Phage_int_SAM_1"/>
    <property type="match status" value="1"/>
</dbReference>
<dbReference type="SUPFAM" id="SSF47823">
    <property type="entry name" value="lambda integrase-like, N-terminal domain"/>
    <property type="match status" value="1"/>
</dbReference>
<evidence type="ECO:0000256" key="2">
    <source>
        <dbReference type="ARBA" id="ARBA00022908"/>
    </source>
</evidence>
<protein>
    <recommendedName>
        <fullName evidence="10">Integrase</fullName>
    </recommendedName>
</protein>
<keyword evidence="3 5" id="KW-0238">DNA-binding</keyword>
<name>A0A2M9FY24_9PROT</name>
<dbReference type="Pfam" id="PF00589">
    <property type="entry name" value="Phage_integrase"/>
    <property type="match status" value="1"/>
</dbReference>
<dbReference type="InterPro" id="IPR010998">
    <property type="entry name" value="Integrase_recombinase_N"/>
</dbReference>
<dbReference type="OrthoDB" id="7718754at2"/>
<dbReference type="GO" id="GO:0007059">
    <property type="term" value="P:chromosome segregation"/>
    <property type="evidence" value="ECO:0007669"/>
    <property type="project" value="UniProtKB-KW"/>
</dbReference>
<dbReference type="InterPro" id="IPR002104">
    <property type="entry name" value="Integrase_catalytic"/>
</dbReference>
<dbReference type="InterPro" id="IPR044068">
    <property type="entry name" value="CB"/>
</dbReference>
<feature type="domain" description="Tyr recombinase" evidence="6">
    <location>
        <begin position="108"/>
        <end position="301"/>
    </location>
</feature>
<dbReference type="GO" id="GO:0006310">
    <property type="term" value="P:DNA recombination"/>
    <property type="evidence" value="ECO:0007669"/>
    <property type="project" value="UniProtKB-KW"/>
</dbReference>
<evidence type="ECO:0000259" key="6">
    <source>
        <dbReference type="PROSITE" id="PS51898"/>
    </source>
</evidence>
<dbReference type="PROSITE" id="PS51898">
    <property type="entry name" value="TYR_RECOMBINASE"/>
    <property type="match status" value="1"/>
</dbReference>
<comment type="caution">
    <text evidence="8">The sequence shown here is derived from an EMBL/GenBank/DDBJ whole genome shotgun (WGS) entry which is preliminary data.</text>
</comment>
<dbReference type="Gene3D" id="1.10.150.130">
    <property type="match status" value="1"/>
</dbReference>
<evidence type="ECO:0000256" key="3">
    <source>
        <dbReference type="ARBA" id="ARBA00023125"/>
    </source>
</evidence>
<reference evidence="8 9" key="1">
    <citation type="submission" date="2017-11" db="EMBL/GenBank/DDBJ databases">
        <title>Draft genome sequence of Rhizobiales bacterium SY3-13.</title>
        <authorList>
            <person name="Sun C."/>
        </authorList>
    </citation>
    <scope>NUCLEOTIDE SEQUENCE [LARGE SCALE GENOMIC DNA]</scope>
    <source>
        <strain evidence="8 9">SY3-13</strain>
    </source>
</reference>
<dbReference type="Gene3D" id="1.10.443.10">
    <property type="entry name" value="Intergrase catalytic core"/>
    <property type="match status" value="1"/>
</dbReference>
<dbReference type="GO" id="GO:0003677">
    <property type="term" value="F:DNA binding"/>
    <property type="evidence" value="ECO:0007669"/>
    <property type="project" value="UniProtKB-UniRule"/>
</dbReference>
<evidence type="ECO:0000256" key="1">
    <source>
        <dbReference type="ARBA" id="ARBA00022829"/>
    </source>
</evidence>
<evidence type="ECO:0000256" key="5">
    <source>
        <dbReference type="PROSITE-ProRule" id="PRU01248"/>
    </source>
</evidence>
<feature type="domain" description="Core-binding (CB)" evidence="7">
    <location>
        <begin position="1"/>
        <end position="82"/>
    </location>
</feature>
<dbReference type="InterPro" id="IPR004107">
    <property type="entry name" value="Integrase_SAM-like_N"/>
</dbReference>
<keyword evidence="4" id="KW-0233">DNA recombination</keyword>
<proteinExistence type="predicted"/>
<accession>A0A2M9FY24</accession>
<dbReference type="SUPFAM" id="SSF56349">
    <property type="entry name" value="DNA breaking-rejoining enzymes"/>
    <property type="match status" value="1"/>
</dbReference>
<sequence length="318" mass="36264">MSVDWRSEFQRLEGAYAPSTMRSYYADVEAFEKWCHAHGLGQPFPARVETVCRFLEDQGDKRAPSTVRRRLYAIRKAHRLLGLPDPTFDEEINLAFRRIRRRKAVRPKQAKGLTRDYLDRFLETEPDTPWGLRNRTMLSLGYELLTRRSELVALRTDDLEMRGDGTLRVLIRRSKSDPFGQGRLAFTSERTAQLVRQWLDWRGLDIDWLFCPIDQGKAINRDLGTTTVKRLVKNAARRLGLDPSEVDAFSGHSMRVGAAQDLLTRGFDTAAIMRAGGWKSVNVLARYLEKAEHNVWAQGDLAKGVGTARDRSSSPASI</sequence>
<dbReference type="AlphaFoldDB" id="A0A2M9FY24"/>
<dbReference type="PROSITE" id="PS51900">
    <property type="entry name" value="CB"/>
    <property type="match status" value="1"/>
</dbReference>
<dbReference type="RefSeq" id="WP_109792748.1">
    <property type="nucleotide sequence ID" value="NZ_PHIG01000046.1"/>
</dbReference>
<keyword evidence="9" id="KW-1185">Reference proteome</keyword>
<dbReference type="EMBL" id="PHIG01000046">
    <property type="protein sequence ID" value="PJK28361.1"/>
    <property type="molecule type" value="Genomic_DNA"/>
</dbReference>
<dbReference type="PANTHER" id="PTHR30349">
    <property type="entry name" value="PHAGE INTEGRASE-RELATED"/>
    <property type="match status" value="1"/>
</dbReference>
<keyword evidence="1" id="KW-0159">Chromosome partition</keyword>
<evidence type="ECO:0008006" key="10">
    <source>
        <dbReference type="Google" id="ProtNLM"/>
    </source>
</evidence>
<organism evidence="8 9">
    <name type="scientific">Minwuia thermotolerans</name>
    <dbReference type="NCBI Taxonomy" id="2056226"/>
    <lineage>
        <taxon>Bacteria</taxon>
        <taxon>Pseudomonadati</taxon>
        <taxon>Pseudomonadota</taxon>
        <taxon>Alphaproteobacteria</taxon>
        <taxon>Minwuiales</taxon>
        <taxon>Minwuiaceae</taxon>
        <taxon>Minwuia</taxon>
    </lineage>
</organism>
<gene>
    <name evidence="8" type="ORF">CVT23_17410</name>
</gene>
<dbReference type="InterPro" id="IPR050090">
    <property type="entry name" value="Tyrosine_recombinase_XerCD"/>
</dbReference>
<keyword evidence="2" id="KW-0229">DNA integration</keyword>
<evidence type="ECO:0000259" key="7">
    <source>
        <dbReference type="PROSITE" id="PS51900"/>
    </source>
</evidence>
<dbReference type="PANTHER" id="PTHR30349:SF81">
    <property type="entry name" value="TYROSINE RECOMBINASE XERC"/>
    <property type="match status" value="1"/>
</dbReference>
<dbReference type="InterPro" id="IPR011010">
    <property type="entry name" value="DNA_brk_join_enz"/>
</dbReference>
<dbReference type="InterPro" id="IPR013762">
    <property type="entry name" value="Integrase-like_cat_sf"/>
</dbReference>
<dbReference type="Proteomes" id="UP000229498">
    <property type="component" value="Unassembled WGS sequence"/>
</dbReference>
<evidence type="ECO:0000256" key="4">
    <source>
        <dbReference type="ARBA" id="ARBA00023172"/>
    </source>
</evidence>
<dbReference type="GO" id="GO:0015074">
    <property type="term" value="P:DNA integration"/>
    <property type="evidence" value="ECO:0007669"/>
    <property type="project" value="UniProtKB-KW"/>
</dbReference>